<protein>
    <submittedName>
        <fullName evidence="1">Uncharacterized protein</fullName>
    </submittedName>
</protein>
<sequence>MNITEMLGLQDERLESVLAEHWATWVAIEPRLGVVADPNRLDAWRRAAEPALANDVLLGLARLAAFDGADDRDAALVLAWFLLPTALRVRRRLGLNDDRVDEVLAAQLWVEVRGLPWRRPHWVAAKVAGQLREGVLLDCGASTHHQPRRLSTVSLGPVDPADDRLVEDPDPAAELAELLAWACAEDVITDEDRELLVSLIEAAKTLQADGSAREGGVAGLSSRQLSAVVAQEWGVCARTVRRRTARCLAALSGVAGEYLRTTC</sequence>
<evidence type="ECO:0000313" key="1">
    <source>
        <dbReference type="EMBL" id="SHI30096.1"/>
    </source>
</evidence>
<reference evidence="1 2" key="1">
    <citation type="submission" date="2016-11" db="EMBL/GenBank/DDBJ databases">
        <authorList>
            <person name="Jaros S."/>
            <person name="Januszkiewicz K."/>
            <person name="Wedrychowicz H."/>
        </authorList>
    </citation>
    <scope>NUCLEOTIDE SEQUENCE [LARGE SCALE GENOMIC DNA]</scope>
    <source>
        <strain evidence="1 2">DSM 12906</strain>
    </source>
</reference>
<keyword evidence="2" id="KW-1185">Reference proteome</keyword>
<evidence type="ECO:0000313" key="2">
    <source>
        <dbReference type="Proteomes" id="UP000184512"/>
    </source>
</evidence>
<dbReference type="AlphaFoldDB" id="A0A1M6A100"/>
<gene>
    <name evidence="1" type="ORF">SAMN02745244_00041</name>
</gene>
<dbReference type="OrthoDB" id="3722818at2"/>
<name>A0A1M6A100_9ACTN</name>
<dbReference type="Proteomes" id="UP000184512">
    <property type="component" value="Unassembled WGS sequence"/>
</dbReference>
<proteinExistence type="predicted"/>
<dbReference type="STRING" id="1123357.SAMN02745244_00041"/>
<accession>A0A1M6A100</accession>
<dbReference type="EMBL" id="FQZG01000003">
    <property type="protein sequence ID" value="SHI30096.1"/>
    <property type="molecule type" value="Genomic_DNA"/>
</dbReference>
<organism evidence="1 2">
    <name type="scientific">Tessaracoccus bendigoensis DSM 12906</name>
    <dbReference type="NCBI Taxonomy" id="1123357"/>
    <lineage>
        <taxon>Bacteria</taxon>
        <taxon>Bacillati</taxon>
        <taxon>Actinomycetota</taxon>
        <taxon>Actinomycetes</taxon>
        <taxon>Propionibacteriales</taxon>
        <taxon>Propionibacteriaceae</taxon>
        <taxon>Tessaracoccus</taxon>
    </lineage>
</organism>
<dbReference type="RefSeq" id="WP_073185246.1">
    <property type="nucleotide sequence ID" value="NZ_FQZG01000003.1"/>
</dbReference>